<comment type="caution">
    <text evidence="1">The sequence shown here is derived from an EMBL/GenBank/DDBJ whole genome shotgun (WGS) entry which is preliminary data.</text>
</comment>
<proteinExistence type="predicted"/>
<dbReference type="AlphaFoldDB" id="A0A4Y2H0B7"/>
<keyword evidence="2" id="KW-1185">Reference proteome</keyword>
<dbReference type="Proteomes" id="UP000499080">
    <property type="component" value="Unassembled WGS sequence"/>
</dbReference>
<evidence type="ECO:0000313" key="2">
    <source>
        <dbReference type="Proteomes" id="UP000499080"/>
    </source>
</evidence>
<dbReference type="EMBL" id="BGPR01001641">
    <property type="protein sequence ID" value="GBM58581.1"/>
    <property type="molecule type" value="Genomic_DNA"/>
</dbReference>
<accession>A0A4Y2H0B7</accession>
<evidence type="ECO:0000313" key="1">
    <source>
        <dbReference type="EMBL" id="GBM58581.1"/>
    </source>
</evidence>
<protein>
    <submittedName>
        <fullName evidence="1">Uncharacterized protein</fullName>
    </submittedName>
</protein>
<gene>
    <name evidence="1" type="ORF">AVEN_166973_1</name>
</gene>
<reference evidence="1 2" key="1">
    <citation type="journal article" date="2019" name="Sci. Rep.">
        <title>Orb-weaving spider Araneus ventricosus genome elucidates the spidroin gene catalogue.</title>
        <authorList>
            <person name="Kono N."/>
            <person name="Nakamura H."/>
            <person name="Ohtoshi R."/>
            <person name="Moran D.A.P."/>
            <person name="Shinohara A."/>
            <person name="Yoshida Y."/>
            <person name="Fujiwara M."/>
            <person name="Mori M."/>
            <person name="Tomita M."/>
            <person name="Arakawa K."/>
        </authorList>
    </citation>
    <scope>NUCLEOTIDE SEQUENCE [LARGE SCALE GENOMIC DNA]</scope>
</reference>
<name>A0A4Y2H0B7_ARAVE</name>
<sequence length="89" mass="10086">MTTFSLFTVTWKGGAETELTTHPNAVKTQEVISEGLDTHLQSMDATIEWVSMPANVLHSARRVMDDRKAVDRVNVRSDMKQLLRSQTRL</sequence>
<organism evidence="1 2">
    <name type="scientific">Araneus ventricosus</name>
    <name type="common">Orbweaver spider</name>
    <name type="synonym">Epeira ventricosa</name>
    <dbReference type="NCBI Taxonomy" id="182803"/>
    <lineage>
        <taxon>Eukaryota</taxon>
        <taxon>Metazoa</taxon>
        <taxon>Ecdysozoa</taxon>
        <taxon>Arthropoda</taxon>
        <taxon>Chelicerata</taxon>
        <taxon>Arachnida</taxon>
        <taxon>Araneae</taxon>
        <taxon>Araneomorphae</taxon>
        <taxon>Entelegynae</taxon>
        <taxon>Araneoidea</taxon>
        <taxon>Araneidae</taxon>
        <taxon>Araneus</taxon>
    </lineage>
</organism>